<dbReference type="InterPro" id="IPR011010">
    <property type="entry name" value="DNA_brk_join_enz"/>
</dbReference>
<dbReference type="GO" id="GO:0015074">
    <property type="term" value="P:DNA integration"/>
    <property type="evidence" value="ECO:0007669"/>
    <property type="project" value="UniProtKB-KW"/>
</dbReference>
<accession>A0A238JYC0</accession>
<organism evidence="6 7">
    <name type="scientific">Pelagimonas varians</name>
    <dbReference type="NCBI Taxonomy" id="696760"/>
    <lineage>
        <taxon>Bacteria</taxon>
        <taxon>Pseudomonadati</taxon>
        <taxon>Pseudomonadota</taxon>
        <taxon>Alphaproteobacteria</taxon>
        <taxon>Rhodobacterales</taxon>
        <taxon>Roseobacteraceae</taxon>
        <taxon>Pelagimonas</taxon>
    </lineage>
</organism>
<dbReference type="AlphaFoldDB" id="A0A238JYC0"/>
<feature type="region of interest" description="Disordered" evidence="4">
    <location>
        <begin position="1"/>
        <end position="41"/>
    </location>
</feature>
<feature type="compositionally biased region" description="Basic and acidic residues" evidence="4">
    <location>
        <begin position="30"/>
        <end position="41"/>
    </location>
</feature>
<dbReference type="CDD" id="cd00796">
    <property type="entry name" value="INT_Rci_Hp1_C"/>
    <property type="match status" value="1"/>
</dbReference>
<evidence type="ECO:0000256" key="1">
    <source>
        <dbReference type="ARBA" id="ARBA00022908"/>
    </source>
</evidence>
<dbReference type="GO" id="GO:0003677">
    <property type="term" value="F:DNA binding"/>
    <property type="evidence" value="ECO:0007669"/>
    <property type="project" value="UniProtKB-KW"/>
</dbReference>
<evidence type="ECO:0000256" key="3">
    <source>
        <dbReference type="ARBA" id="ARBA00023172"/>
    </source>
</evidence>
<dbReference type="RefSeq" id="WP_097803106.1">
    <property type="nucleotide sequence ID" value="NZ_FXYH01000002.1"/>
</dbReference>
<dbReference type="PANTHER" id="PTHR30349:SF94">
    <property type="entry name" value="INTEGRASE_RECOMBINASE HI_1414-RELATED"/>
    <property type="match status" value="1"/>
</dbReference>
<keyword evidence="1" id="KW-0229">DNA integration</keyword>
<dbReference type="Pfam" id="PF00589">
    <property type="entry name" value="Phage_integrase"/>
    <property type="match status" value="1"/>
</dbReference>
<protein>
    <submittedName>
        <fullName evidence="6">Site-specific tyrosine recombinase XerD</fullName>
    </submittedName>
</protein>
<dbReference type="InterPro" id="IPR050090">
    <property type="entry name" value="Tyrosine_recombinase_XerCD"/>
</dbReference>
<feature type="domain" description="Tyr recombinase" evidence="5">
    <location>
        <begin position="153"/>
        <end position="320"/>
    </location>
</feature>
<evidence type="ECO:0000313" key="6">
    <source>
        <dbReference type="EMBL" id="SMX35668.1"/>
    </source>
</evidence>
<dbReference type="PANTHER" id="PTHR30349">
    <property type="entry name" value="PHAGE INTEGRASE-RELATED"/>
    <property type="match status" value="1"/>
</dbReference>
<evidence type="ECO:0000259" key="5">
    <source>
        <dbReference type="PROSITE" id="PS51898"/>
    </source>
</evidence>
<keyword evidence="3" id="KW-0233">DNA recombination</keyword>
<proteinExistence type="predicted"/>
<dbReference type="InterPro" id="IPR013762">
    <property type="entry name" value="Integrase-like_cat_sf"/>
</dbReference>
<dbReference type="EMBL" id="FXYH01000002">
    <property type="protein sequence ID" value="SMX35668.1"/>
    <property type="molecule type" value="Genomic_DNA"/>
</dbReference>
<keyword evidence="2" id="KW-0238">DNA-binding</keyword>
<name>A0A238JYC0_9RHOB</name>
<sequence length="320" mass="36362">MASITKHGKKWRAQIARSGTRKSKVFPAKQEAKDWAANEESRLKDERSTSCRLPFGDVMRRYGLEVSPTKRGHLWEVARIEKWRVDPLGKIRMCDLSADDLADWRDKRLRQVAPGTVRRERNLMSAILTQARREWRYIDANPMADVSAPKEPPPRDRLVSDDELEKLVFVAGGDLSTKRARAIHAFRFALETGMRAGEILSLHADALDLDQRVAYLSRTKNGDSRDVPLSTEAVLLIGALPNQERLFDMSSADLDAAWRRIRDRAGIDGLTFHDSRHSAVTKLSRKLDVLALARMIGHRDIKQLMVYYNAPANELAKLLD</sequence>
<dbReference type="Proteomes" id="UP000220836">
    <property type="component" value="Unassembled WGS sequence"/>
</dbReference>
<feature type="compositionally biased region" description="Basic residues" evidence="4">
    <location>
        <begin position="1"/>
        <end position="12"/>
    </location>
</feature>
<dbReference type="OrthoDB" id="6388170at2"/>
<evidence type="ECO:0000313" key="7">
    <source>
        <dbReference type="Proteomes" id="UP000220836"/>
    </source>
</evidence>
<evidence type="ECO:0000256" key="2">
    <source>
        <dbReference type="ARBA" id="ARBA00023125"/>
    </source>
</evidence>
<dbReference type="PROSITE" id="PS51898">
    <property type="entry name" value="TYR_RECOMBINASE"/>
    <property type="match status" value="1"/>
</dbReference>
<keyword evidence="7" id="KW-1185">Reference proteome</keyword>
<dbReference type="InterPro" id="IPR010998">
    <property type="entry name" value="Integrase_recombinase_N"/>
</dbReference>
<reference evidence="6 7" key="1">
    <citation type="submission" date="2017-05" db="EMBL/GenBank/DDBJ databases">
        <authorList>
            <person name="Song R."/>
            <person name="Chenine A.L."/>
            <person name="Ruprecht R.M."/>
        </authorList>
    </citation>
    <scope>NUCLEOTIDE SEQUENCE [LARGE SCALE GENOMIC DNA]</scope>
    <source>
        <strain evidence="6 7">CECT 8663</strain>
    </source>
</reference>
<gene>
    <name evidence="6" type="ORF">PEV8663_00553</name>
</gene>
<dbReference type="GO" id="GO:0006310">
    <property type="term" value="P:DNA recombination"/>
    <property type="evidence" value="ECO:0007669"/>
    <property type="project" value="UniProtKB-KW"/>
</dbReference>
<evidence type="ECO:0000256" key="4">
    <source>
        <dbReference type="SAM" id="MobiDB-lite"/>
    </source>
</evidence>
<dbReference type="Gene3D" id="1.10.150.130">
    <property type="match status" value="1"/>
</dbReference>
<dbReference type="SUPFAM" id="SSF56349">
    <property type="entry name" value="DNA breaking-rejoining enzymes"/>
    <property type="match status" value="1"/>
</dbReference>
<dbReference type="Gene3D" id="1.10.443.10">
    <property type="entry name" value="Intergrase catalytic core"/>
    <property type="match status" value="1"/>
</dbReference>
<dbReference type="InterPro" id="IPR002104">
    <property type="entry name" value="Integrase_catalytic"/>
</dbReference>